<dbReference type="EMBL" id="DRMH01000010">
    <property type="protein sequence ID" value="HFC96940.1"/>
    <property type="molecule type" value="Genomic_DNA"/>
</dbReference>
<accession>A0A7C3GQ10</accession>
<organism evidence="1">
    <name type="scientific">Thermosulfurimonas dismutans</name>
    <dbReference type="NCBI Taxonomy" id="999894"/>
    <lineage>
        <taxon>Bacteria</taxon>
        <taxon>Pseudomonadati</taxon>
        <taxon>Thermodesulfobacteriota</taxon>
        <taxon>Thermodesulfobacteria</taxon>
        <taxon>Thermodesulfobacteriales</taxon>
        <taxon>Thermodesulfobacteriaceae</taxon>
        <taxon>Thermosulfurimonas</taxon>
    </lineage>
</organism>
<proteinExistence type="predicted"/>
<protein>
    <submittedName>
        <fullName evidence="1">Uncharacterized protein</fullName>
    </submittedName>
</protein>
<comment type="caution">
    <text evidence="1">The sequence shown here is derived from an EMBL/GenBank/DDBJ whole genome shotgun (WGS) entry which is preliminary data.</text>
</comment>
<dbReference type="AlphaFoldDB" id="A0A7C3GQ10"/>
<sequence length="97" mass="10848">MVIGGEDLTLRVIHRLIEAGCPATRVAEIFDISEEVIYYRGTPKRELYSSGRIDFSVLERAEELIREGHPADVVAFAAGIPLSQLLDYLGLGEEDWE</sequence>
<gene>
    <name evidence="1" type="ORF">ENJ40_00580</name>
</gene>
<reference evidence="1" key="1">
    <citation type="journal article" date="2020" name="mSystems">
        <title>Genome- and Community-Level Interaction Insights into Carbon Utilization and Element Cycling Functions of Hydrothermarchaeota in Hydrothermal Sediment.</title>
        <authorList>
            <person name="Zhou Z."/>
            <person name="Liu Y."/>
            <person name="Xu W."/>
            <person name="Pan J."/>
            <person name="Luo Z.H."/>
            <person name="Li M."/>
        </authorList>
    </citation>
    <scope>NUCLEOTIDE SEQUENCE [LARGE SCALE GENOMIC DNA]</scope>
    <source>
        <strain evidence="1">HyVt-483</strain>
    </source>
</reference>
<evidence type="ECO:0000313" key="1">
    <source>
        <dbReference type="EMBL" id="HFC96940.1"/>
    </source>
</evidence>
<name>A0A7C3GQ10_9BACT</name>
<dbReference type="Proteomes" id="UP000886043">
    <property type="component" value="Unassembled WGS sequence"/>
</dbReference>